<name>A0A6S6TEG1_9BACT</name>
<keyword evidence="7 8" id="KW-0472">Membrane</keyword>
<evidence type="ECO:0000256" key="6">
    <source>
        <dbReference type="ARBA" id="ARBA00022989"/>
    </source>
</evidence>
<evidence type="ECO:0000256" key="1">
    <source>
        <dbReference type="ARBA" id="ARBA00004651"/>
    </source>
</evidence>
<feature type="transmembrane region" description="Helical" evidence="8">
    <location>
        <begin position="165"/>
        <end position="183"/>
    </location>
</feature>
<evidence type="ECO:0000256" key="4">
    <source>
        <dbReference type="ARBA" id="ARBA00022475"/>
    </source>
</evidence>
<dbReference type="AlphaFoldDB" id="A0A6S6TEG1"/>
<feature type="transmembrane region" description="Helical" evidence="8">
    <location>
        <begin position="94"/>
        <end position="113"/>
    </location>
</feature>
<proteinExistence type="inferred from homology"/>
<dbReference type="InterPro" id="IPR002781">
    <property type="entry name" value="TM_pro_TauE-like"/>
</dbReference>
<accession>A0A6S6TEG1</accession>
<gene>
    <name evidence="9" type="ORF">HELGO_WM17286</name>
</gene>
<keyword evidence="4 8" id="KW-1003">Cell membrane</keyword>
<evidence type="ECO:0000256" key="8">
    <source>
        <dbReference type="RuleBase" id="RU363041"/>
    </source>
</evidence>
<keyword evidence="6 8" id="KW-1133">Transmembrane helix</keyword>
<feature type="transmembrane region" description="Helical" evidence="8">
    <location>
        <begin position="39"/>
        <end position="58"/>
    </location>
</feature>
<keyword evidence="3" id="KW-0813">Transport</keyword>
<evidence type="ECO:0000256" key="5">
    <source>
        <dbReference type="ARBA" id="ARBA00022692"/>
    </source>
</evidence>
<organism evidence="9">
    <name type="scientific">uncultured Aureispira sp</name>
    <dbReference type="NCBI Taxonomy" id="1331704"/>
    <lineage>
        <taxon>Bacteria</taxon>
        <taxon>Pseudomonadati</taxon>
        <taxon>Bacteroidota</taxon>
        <taxon>Saprospiria</taxon>
        <taxon>Saprospirales</taxon>
        <taxon>Saprospiraceae</taxon>
        <taxon>Aureispira</taxon>
        <taxon>environmental samples</taxon>
    </lineage>
</organism>
<evidence type="ECO:0000256" key="2">
    <source>
        <dbReference type="ARBA" id="ARBA00009142"/>
    </source>
</evidence>
<evidence type="ECO:0000256" key="7">
    <source>
        <dbReference type="ARBA" id="ARBA00023136"/>
    </source>
</evidence>
<comment type="similarity">
    <text evidence="2 8">Belongs to the 4-toluene sulfonate uptake permease (TSUP) (TC 2.A.102) family.</text>
</comment>
<dbReference type="EMBL" id="CACVAQ010000254">
    <property type="protein sequence ID" value="CAA6817615.1"/>
    <property type="molecule type" value="Genomic_DNA"/>
</dbReference>
<dbReference type="InterPro" id="IPR052017">
    <property type="entry name" value="TSUP"/>
</dbReference>
<evidence type="ECO:0000256" key="3">
    <source>
        <dbReference type="ARBA" id="ARBA00022448"/>
    </source>
</evidence>
<dbReference type="GO" id="GO:0005886">
    <property type="term" value="C:plasma membrane"/>
    <property type="evidence" value="ECO:0007669"/>
    <property type="project" value="UniProtKB-SubCell"/>
</dbReference>
<dbReference type="PANTHER" id="PTHR30269:SF37">
    <property type="entry name" value="MEMBRANE TRANSPORTER PROTEIN"/>
    <property type="match status" value="1"/>
</dbReference>
<feature type="transmembrane region" description="Helical" evidence="8">
    <location>
        <begin position="5"/>
        <end position="27"/>
    </location>
</feature>
<feature type="transmembrane region" description="Helical" evidence="8">
    <location>
        <begin position="70"/>
        <end position="88"/>
    </location>
</feature>
<feature type="transmembrane region" description="Helical" evidence="8">
    <location>
        <begin position="225"/>
        <end position="246"/>
    </location>
</feature>
<feature type="transmembrane region" description="Helical" evidence="8">
    <location>
        <begin position="125"/>
        <end position="153"/>
    </location>
</feature>
<dbReference type="PANTHER" id="PTHR30269">
    <property type="entry name" value="TRANSMEMBRANE PROTEIN YFCA"/>
    <property type="match status" value="1"/>
</dbReference>
<feature type="transmembrane region" description="Helical" evidence="8">
    <location>
        <begin position="190"/>
        <end position="209"/>
    </location>
</feature>
<dbReference type="Pfam" id="PF01925">
    <property type="entry name" value="TauE"/>
    <property type="match status" value="1"/>
</dbReference>
<protein>
    <recommendedName>
        <fullName evidence="8">Probable membrane transporter protein</fullName>
    </recommendedName>
</protein>
<reference evidence="9" key="1">
    <citation type="submission" date="2020-01" db="EMBL/GenBank/DDBJ databases">
        <authorList>
            <person name="Meier V. D."/>
            <person name="Meier V D."/>
        </authorList>
    </citation>
    <scope>NUCLEOTIDE SEQUENCE</scope>
    <source>
        <strain evidence="9">HLG_WM_MAG_10</strain>
    </source>
</reference>
<evidence type="ECO:0000313" key="9">
    <source>
        <dbReference type="EMBL" id="CAA6817615.1"/>
    </source>
</evidence>
<keyword evidence="5 8" id="KW-0812">Transmembrane</keyword>
<comment type="subcellular location">
    <subcellularLocation>
        <location evidence="1 8">Cell membrane</location>
        <topology evidence="1 8">Multi-pass membrane protein</topology>
    </subcellularLocation>
</comment>
<sequence length="248" mass="27060">MGITIYLVAIIFLGSLVNSTFGFGFALTTMSLLSLAFDLNTIGPLIPLLYLTAGIYIVFRGRREIQFKSLIPLALSATLVIPIGVYLNKYGPEVIIKIVLGLFIIAFSIYNLKAPTLPKLKGHKAAPIFGAFSGLFAGACSIAGPPAVIYASLRQWEPSVFRVTLQAYFLYVNCIVISSHFYVGSYENPLIGMYYLLALPTMFLAIPLGKKINTSISDPKAFNQYVYLLMLISGVLLIAKAINLALQT</sequence>